<protein>
    <recommendedName>
        <fullName evidence="2">LolA-like domain-containing protein</fullName>
    </recommendedName>
</protein>
<dbReference type="Proteomes" id="UP001164746">
    <property type="component" value="Chromosome 17"/>
</dbReference>
<evidence type="ECO:0000256" key="1">
    <source>
        <dbReference type="SAM" id="Phobius"/>
    </source>
</evidence>
<evidence type="ECO:0000259" key="2">
    <source>
        <dbReference type="Pfam" id="PF25898"/>
    </source>
</evidence>
<keyword evidence="1" id="KW-1133">Transmembrane helix</keyword>
<organism evidence="3 4">
    <name type="scientific">Mya arenaria</name>
    <name type="common">Soft-shell clam</name>
    <dbReference type="NCBI Taxonomy" id="6604"/>
    <lineage>
        <taxon>Eukaryota</taxon>
        <taxon>Metazoa</taxon>
        <taxon>Spiralia</taxon>
        <taxon>Lophotrochozoa</taxon>
        <taxon>Mollusca</taxon>
        <taxon>Bivalvia</taxon>
        <taxon>Autobranchia</taxon>
        <taxon>Heteroconchia</taxon>
        <taxon>Euheterodonta</taxon>
        <taxon>Imparidentia</taxon>
        <taxon>Neoheterodontei</taxon>
        <taxon>Myida</taxon>
        <taxon>Myoidea</taxon>
        <taxon>Myidae</taxon>
        <taxon>Mya</taxon>
    </lineage>
</organism>
<accession>A0ABY7GE87</accession>
<proteinExistence type="predicted"/>
<gene>
    <name evidence="3" type="ORF">MAR_033988</name>
</gene>
<dbReference type="Pfam" id="PF25898">
    <property type="entry name" value="LolA_2nd_metazoa"/>
    <property type="match status" value="2"/>
</dbReference>
<evidence type="ECO:0000313" key="4">
    <source>
        <dbReference type="Proteomes" id="UP001164746"/>
    </source>
</evidence>
<feature type="domain" description="LolA-like" evidence="2">
    <location>
        <begin position="46"/>
        <end position="249"/>
    </location>
</feature>
<dbReference type="EMBL" id="CP111028">
    <property type="protein sequence ID" value="WAR31446.1"/>
    <property type="molecule type" value="Genomic_DNA"/>
</dbReference>
<feature type="transmembrane region" description="Helical" evidence="1">
    <location>
        <begin position="28"/>
        <end position="47"/>
    </location>
</feature>
<feature type="domain" description="LolA-like" evidence="2">
    <location>
        <begin position="258"/>
        <end position="369"/>
    </location>
</feature>
<keyword evidence="4" id="KW-1185">Reference proteome</keyword>
<evidence type="ECO:0000313" key="3">
    <source>
        <dbReference type="EMBL" id="WAR31446.1"/>
    </source>
</evidence>
<keyword evidence="1" id="KW-0472">Membrane</keyword>
<reference evidence="3" key="1">
    <citation type="submission" date="2022-11" db="EMBL/GenBank/DDBJ databases">
        <title>Centuries of genome instability and evolution in soft-shell clam transmissible cancer (bioRxiv).</title>
        <authorList>
            <person name="Hart S.F.M."/>
            <person name="Yonemitsu M.A."/>
            <person name="Giersch R.M."/>
            <person name="Beal B.F."/>
            <person name="Arriagada G."/>
            <person name="Davis B.W."/>
            <person name="Ostrander E.A."/>
            <person name="Goff S.P."/>
            <person name="Metzger M.J."/>
        </authorList>
    </citation>
    <scope>NUCLEOTIDE SEQUENCE</scope>
    <source>
        <strain evidence="3">MELC-2E11</strain>
        <tissue evidence="3">Siphon/mantle</tissue>
    </source>
</reference>
<name>A0ABY7GE87_MYAAR</name>
<dbReference type="InterPro" id="IPR058831">
    <property type="entry name" value="LolA-like_dom_2nd"/>
</dbReference>
<dbReference type="PANTHER" id="PTHR36902:SF1">
    <property type="entry name" value="ENRICHED IN SURFACE-LABELED PROTEOME PROTEIN 9"/>
    <property type="match status" value="1"/>
</dbReference>
<sequence>MANINKGSNFLQICPGTKNKSMTGLRQLVVVILVTMFGQAWGMPFTLCNPNTTPSSLPRLPNQFQVHIEGNFVNKNYTKNFQEFYDYPNNRGAIMSSSSHIDTVHRTVMNFTAGTSQRIDSDGSCTRQPINASGGYSIFGKDSNHINTVNDLLYFGDNMGEEYIGVDTIRGIPVNHWQTCLHINNTYMNATMTLDYYFLQNSTYTIDGKQGFVPVRAMVNGTGSRKNSTSPHNFLHYYEFTNFKAGPIEDEEHVFQVPVGTICHDKNITSHEKLPKIAHQFSVASETIRQQPGRPAIKEGLQLYIDKQSSIYRIDATRPAPELISQFGNRPLSTVYDNNKDGYMYTIDLVEGNCTIMNLPATHNVSQKGFQVPLLMQPFEAKYKNMTAQGTVQVTPGPKLGGPTTNQLNDVFVPVGLYHYLSSKIKWESDRQLDTSIQVRFKLLDNHAKAKGTNHSKGITLASAKEFLVFGIQAGGSIGKLEFTFHSRNDHNVTMEITLGSLWEENQNSSSENYKSTMNKYGPGSMAGLGIGMLVLGALLGLAAAFVIYKRTDQEVPYRSDQNL</sequence>
<keyword evidence="1" id="KW-0812">Transmembrane</keyword>
<dbReference type="PANTHER" id="PTHR36902">
    <property type="entry name" value="ENRICHED IN SURFACE-LABELED PROTEOME PROTEIN 9"/>
    <property type="match status" value="1"/>
</dbReference>
<feature type="transmembrane region" description="Helical" evidence="1">
    <location>
        <begin position="526"/>
        <end position="549"/>
    </location>
</feature>